<comment type="caution">
    <text evidence="10">The sequence shown here is derived from an EMBL/GenBank/DDBJ whole genome shotgun (WGS) entry which is preliminary data.</text>
</comment>
<reference evidence="10 11" key="1">
    <citation type="submission" date="2019-09" db="EMBL/GenBank/DDBJ databases">
        <authorList>
            <person name="Ou C."/>
        </authorList>
    </citation>
    <scope>NUCLEOTIDE SEQUENCE [LARGE SCALE GENOMIC DNA]</scope>
    <source>
        <strain evidence="10">S2</strain>
        <tissue evidence="10">Leaf</tissue>
    </source>
</reference>
<keyword evidence="11" id="KW-1185">Reference proteome</keyword>
<evidence type="ECO:0000256" key="6">
    <source>
        <dbReference type="ARBA" id="ARBA00023065"/>
    </source>
</evidence>
<dbReference type="AlphaFoldDB" id="A0A5N5ICB3"/>
<feature type="transmembrane region" description="Helical" evidence="8">
    <location>
        <begin position="115"/>
        <end position="136"/>
    </location>
</feature>
<evidence type="ECO:0000256" key="2">
    <source>
        <dbReference type="ARBA" id="ARBA00006939"/>
    </source>
</evidence>
<comment type="subcellular location">
    <subcellularLocation>
        <location evidence="1 8">Membrane</location>
        <topology evidence="1 8">Multi-pass membrane protein</topology>
    </subcellularLocation>
</comment>
<dbReference type="OrthoDB" id="448280at2759"/>
<proteinExistence type="inferred from homology"/>
<keyword evidence="4 8" id="KW-0812">Transmembrane</keyword>
<feature type="transmembrane region" description="Helical" evidence="8">
    <location>
        <begin position="250"/>
        <end position="269"/>
    </location>
</feature>
<feature type="transmembrane region" description="Helical" evidence="8">
    <location>
        <begin position="82"/>
        <end position="103"/>
    </location>
</feature>
<evidence type="ECO:0000313" key="11">
    <source>
        <dbReference type="Proteomes" id="UP000327157"/>
    </source>
</evidence>
<evidence type="ECO:0000256" key="7">
    <source>
        <dbReference type="ARBA" id="ARBA00023136"/>
    </source>
</evidence>
<dbReference type="InterPro" id="IPR003689">
    <property type="entry name" value="ZIP"/>
</dbReference>
<keyword evidence="6 8" id="KW-0406">Ion transport</keyword>
<keyword evidence="7 8" id="KW-0472">Membrane</keyword>
<dbReference type="GO" id="GO:0005385">
    <property type="term" value="F:zinc ion transmembrane transporter activity"/>
    <property type="evidence" value="ECO:0007669"/>
    <property type="project" value="InterPro"/>
</dbReference>
<gene>
    <name evidence="10" type="ORF">D8674_027461</name>
</gene>
<feature type="region of interest" description="Disordered" evidence="9">
    <location>
        <begin position="154"/>
        <end position="177"/>
    </location>
</feature>
<protein>
    <submittedName>
        <fullName evidence="10">Zinc transporter 1-like</fullName>
    </submittedName>
</protein>
<accession>A0A5N5ICB3</accession>
<keyword evidence="5 8" id="KW-1133">Transmembrane helix</keyword>
<dbReference type="EMBL" id="SMOL01000004">
    <property type="protein sequence ID" value="KAB2636927.1"/>
    <property type="molecule type" value="Genomic_DNA"/>
</dbReference>
<comment type="similarity">
    <text evidence="2 8">Belongs to the ZIP transporter (TC 2.A.5) family.</text>
</comment>
<dbReference type="Proteomes" id="UP000327157">
    <property type="component" value="Chromosome 5"/>
</dbReference>
<dbReference type="GO" id="GO:0005886">
    <property type="term" value="C:plasma membrane"/>
    <property type="evidence" value="ECO:0007669"/>
    <property type="project" value="TreeGrafter"/>
</dbReference>
<reference evidence="10 11" key="3">
    <citation type="submission" date="2019-11" db="EMBL/GenBank/DDBJ databases">
        <title>A de novo genome assembly of a pear dwarfing rootstock.</title>
        <authorList>
            <person name="Wang F."/>
            <person name="Wang J."/>
            <person name="Li S."/>
            <person name="Zhang Y."/>
            <person name="Fang M."/>
            <person name="Ma L."/>
            <person name="Zhao Y."/>
            <person name="Jiang S."/>
        </authorList>
    </citation>
    <scope>NUCLEOTIDE SEQUENCE [LARGE SCALE GENOMIC DNA]</scope>
    <source>
        <strain evidence="10">S2</strain>
        <tissue evidence="10">Leaf</tissue>
    </source>
</reference>
<sequence length="315" mass="33838">MDFEKPGVVPFSMVLHVSSINRDIPAAPLVRWHAPPLSVVKVNCDAAWSSVSHPMGLGVIIRDYRGVSFGKKIPTLTPEKDTFFLIKAFAAGVILAIGFVHILPDAFDNLTSPTGFVTMLSATGTLMVDSLATGYYQRSNVKSNQVTIHELESGDDDHAGHVHGHTHSTQGHAHGSEELRSSELIRHRVFSQVLELGILVHSVIIGISLGASPSPETIKPLIVALSFHQFFEGMGLGGCISMAKFKSRSAMVMATFFSLTTPAGIAVGVRISTVYNVNKLMQGNLKIQLGAYSSLLLGTDCISLSQMGLKSEQSL</sequence>
<evidence type="ECO:0000256" key="3">
    <source>
        <dbReference type="ARBA" id="ARBA00022448"/>
    </source>
</evidence>
<dbReference type="PANTHER" id="PTHR11040">
    <property type="entry name" value="ZINC/IRON TRANSPORTER"/>
    <property type="match status" value="1"/>
</dbReference>
<keyword evidence="3 8" id="KW-0813">Transport</keyword>
<evidence type="ECO:0000256" key="1">
    <source>
        <dbReference type="ARBA" id="ARBA00004141"/>
    </source>
</evidence>
<feature type="transmembrane region" description="Helical" evidence="8">
    <location>
        <begin position="189"/>
        <end position="209"/>
    </location>
</feature>
<dbReference type="NCBIfam" id="TIGR00820">
    <property type="entry name" value="zip"/>
    <property type="match status" value="1"/>
</dbReference>
<evidence type="ECO:0000256" key="4">
    <source>
        <dbReference type="ARBA" id="ARBA00022692"/>
    </source>
</evidence>
<dbReference type="PANTHER" id="PTHR11040:SF181">
    <property type="entry name" value="ZINC TRANSPORTER 1"/>
    <property type="match status" value="1"/>
</dbReference>
<comment type="caution">
    <text evidence="8">Lacks conserved residue(s) required for the propagation of feature annotation.</text>
</comment>
<organism evidence="10 11">
    <name type="scientific">Pyrus ussuriensis x Pyrus communis</name>
    <dbReference type="NCBI Taxonomy" id="2448454"/>
    <lineage>
        <taxon>Eukaryota</taxon>
        <taxon>Viridiplantae</taxon>
        <taxon>Streptophyta</taxon>
        <taxon>Embryophyta</taxon>
        <taxon>Tracheophyta</taxon>
        <taxon>Spermatophyta</taxon>
        <taxon>Magnoliopsida</taxon>
        <taxon>eudicotyledons</taxon>
        <taxon>Gunneridae</taxon>
        <taxon>Pentapetalae</taxon>
        <taxon>rosids</taxon>
        <taxon>fabids</taxon>
        <taxon>Rosales</taxon>
        <taxon>Rosaceae</taxon>
        <taxon>Amygdaloideae</taxon>
        <taxon>Maleae</taxon>
        <taxon>Pyrus</taxon>
    </lineage>
</organism>
<name>A0A5N5ICB3_9ROSA</name>
<dbReference type="InterPro" id="IPR004698">
    <property type="entry name" value="Zn/Fe_permease_fun/pln"/>
</dbReference>
<evidence type="ECO:0000313" key="10">
    <source>
        <dbReference type="EMBL" id="KAB2636927.1"/>
    </source>
</evidence>
<evidence type="ECO:0000256" key="9">
    <source>
        <dbReference type="SAM" id="MobiDB-lite"/>
    </source>
</evidence>
<reference evidence="11" key="2">
    <citation type="submission" date="2019-10" db="EMBL/GenBank/DDBJ databases">
        <title>A de novo genome assembly of a pear dwarfing rootstock.</title>
        <authorList>
            <person name="Wang F."/>
            <person name="Wang J."/>
            <person name="Li S."/>
            <person name="Zhang Y."/>
            <person name="Fang M."/>
            <person name="Ma L."/>
            <person name="Zhao Y."/>
            <person name="Jiang S."/>
        </authorList>
    </citation>
    <scope>NUCLEOTIDE SEQUENCE [LARGE SCALE GENOMIC DNA]</scope>
</reference>
<dbReference type="Pfam" id="PF02535">
    <property type="entry name" value="Zip"/>
    <property type="match status" value="1"/>
</dbReference>
<evidence type="ECO:0000256" key="8">
    <source>
        <dbReference type="RuleBase" id="RU362088"/>
    </source>
</evidence>
<evidence type="ECO:0000256" key="5">
    <source>
        <dbReference type="ARBA" id="ARBA00022989"/>
    </source>
</evidence>